<organism evidence="1 2">
    <name type="scientific">Phlebia brevispora</name>
    <dbReference type="NCBI Taxonomy" id="194682"/>
    <lineage>
        <taxon>Eukaryota</taxon>
        <taxon>Fungi</taxon>
        <taxon>Dikarya</taxon>
        <taxon>Basidiomycota</taxon>
        <taxon>Agaricomycotina</taxon>
        <taxon>Agaricomycetes</taxon>
        <taxon>Polyporales</taxon>
        <taxon>Meruliaceae</taxon>
        <taxon>Phlebia</taxon>
    </lineage>
</organism>
<dbReference type="EMBL" id="JANHOG010002308">
    <property type="protein sequence ID" value="KAJ3524762.1"/>
    <property type="molecule type" value="Genomic_DNA"/>
</dbReference>
<accession>A0ACC1RSJ6</accession>
<gene>
    <name evidence="1" type="ORF">NM688_g8508</name>
</gene>
<protein>
    <submittedName>
        <fullName evidence="1">Uncharacterized protein</fullName>
    </submittedName>
</protein>
<proteinExistence type="predicted"/>
<name>A0ACC1RSJ6_9APHY</name>
<reference evidence="1" key="1">
    <citation type="submission" date="2022-07" db="EMBL/GenBank/DDBJ databases">
        <title>Genome Sequence of Phlebia brevispora.</title>
        <authorList>
            <person name="Buettner E."/>
        </authorList>
    </citation>
    <scope>NUCLEOTIDE SEQUENCE</scope>
    <source>
        <strain evidence="1">MPL23</strain>
    </source>
</reference>
<comment type="caution">
    <text evidence="1">The sequence shown here is derived from an EMBL/GenBank/DDBJ whole genome shotgun (WGS) entry which is preliminary data.</text>
</comment>
<dbReference type="Proteomes" id="UP001148662">
    <property type="component" value="Unassembled WGS sequence"/>
</dbReference>
<evidence type="ECO:0000313" key="2">
    <source>
        <dbReference type="Proteomes" id="UP001148662"/>
    </source>
</evidence>
<sequence length="168" mass="17507">MQAVLICGGEGAKGRRKEDGKPGCGKKLDSAAKADAQGGVWCRECLLLLPTELRQAPSVRSPIVPTATGSRPMSFVAPQYTGTTTLARQFTGLGLGGDAAVQRHATGGAYSPTKVTTKLYDGPRPGHVYPRPKSVTGVRSAGGEGRGMFLVRQLTGGNTSFKGNEYGL</sequence>
<evidence type="ECO:0000313" key="1">
    <source>
        <dbReference type="EMBL" id="KAJ3524762.1"/>
    </source>
</evidence>
<keyword evidence="2" id="KW-1185">Reference proteome</keyword>